<dbReference type="Gene3D" id="3.30.420.150">
    <property type="entry name" value="Exopolyphosphatase. Domain 2"/>
    <property type="match status" value="1"/>
</dbReference>
<dbReference type="PANTHER" id="PTHR30005:SF0">
    <property type="entry name" value="RETROGRADE REGULATION PROTEIN 2"/>
    <property type="match status" value="1"/>
</dbReference>
<name>A0ABQ6VL23_9BACT</name>
<dbReference type="Gene3D" id="3.30.420.40">
    <property type="match status" value="1"/>
</dbReference>
<dbReference type="Pfam" id="PF02541">
    <property type="entry name" value="Ppx-GppA"/>
    <property type="match status" value="1"/>
</dbReference>
<dbReference type="RefSeq" id="WP_152190069.1">
    <property type="nucleotide sequence ID" value="NZ_WFKJ01000021.1"/>
</dbReference>
<dbReference type="EMBL" id="WFKJ01000021">
    <property type="protein sequence ID" value="KAB7890926.1"/>
    <property type="molecule type" value="Genomic_DNA"/>
</dbReference>
<sequence>MNNEVVSIDLGSNSFRVLKYDCLNNKIISDYHEVVGMADGLIDTGLISSEAQQRVIKALKQSIKEINYDPSIAVAVTTAAMRKASNNKEVLKNFEENTGVKFTIIDGIEEARLTLLAIKYALKREKIDSSKFILLDIGGGSTEIIVNTKEKYESHSFDFGIVTMTQKFFKHNDLQKDLNSRKLEIKKYLDSLDLNLNDYTFVATAGTPTTIAAVKLGQDFFSYDKEVVNGTIVNLDDLKDCLSIFDNSNKNEITKLVGKGRVEFIQVGIYIYQAIFEVLKKNESIVLDDGLREGVAINHCLETKCEG</sequence>
<gene>
    <name evidence="2" type="ORF">GBG18_08140</name>
</gene>
<feature type="domain" description="Ppx/GppA phosphatase N-terminal" evidence="1">
    <location>
        <begin position="27"/>
        <end position="298"/>
    </location>
</feature>
<protein>
    <submittedName>
        <fullName evidence="2">Exopolyphosphatase</fullName>
    </submittedName>
</protein>
<keyword evidence="3" id="KW-1185">Reference proteome</keyword>
<comment type="caution">
    <text evidence="2">The sequence shown here is derived from an EMBL/GenBank/DDBJ whole genome shotgun (WGS) entry which is preliminary data.</text>
</comment>
<reference evidence="2 3" key="1">
    <citation type="submission" date="2019-10" db="EMBL/GenBank/DDBJ databases">
        <title>Poseidonibacter ostreae sp. nov., isolated from the gut of the Ostrea denselamellosa.</title>
        <authorList>
            <person name="Choi A."/>
        </authorList>
    </citation>
    <scope>NUCLEOTIDE SEQUENCE [LARGE SCALE GENOMIC DNA]</scope>
    <source>
        <strain evidence="2 3">SJOD-M-5</strain>
    </source>
</reference>
<dbReference type="InterPro" id="IPR050273">
    <property type="entry name" value="GppA/Ppx_hydrolase"/>
</dbReference>
<dbReference type="SUPFAM" id="SSF53067">
    <property type="entry name" value="Actin-like ATPase domain"/>
    <property type="match status" value="2"/>
</dbReference>
<organism evidence="2 3">
    <name type="scientific">Poseidonibacter ostreae</name>
    <dbReference type="NCBI Taxonomy" id="2654171"/>
    <lineage>
        <taxon>Bacteria</taxon>
        <taxon>Pseudomonadati</taxon>
        <taxon>Campylobacterota</taxon>
        <taxon>Epsilonproteobacteria</taxon>
        <taxon>Campylobacterales</taxon>
        <taxon>Arcobacteraceae</taxon>
        <taxon>Poseidonibacter</taxon>
    </lineage>
</organism>
<proteinExistence type="predicted"/>
<dbReference type="Proteomes" id="UP000461010">
    <property type="component" value="Unassembled WGS sequence"/>
</dbReference>
<dbReference type="CDD" id="cd24054">
    <property type="entry name" value="ASKHA_NBD_AaPPX-GppA_MtPPX2-like"/>
    <property type="match status" value="1"/>
</dbReference>
<evidence type="ECO:0000313" key="3">
    <source>
        <dbReference type="Proteomes" id="UP000461010"/>
    </source>
</evidence>
<dbReference type="InterPro" id="IPR043129">
    <property type="entry name" value="ATPase_NBD"/>
</dbReference>
<evidence type="ECO:0000259" key="1">
    <source>
        <dbReference type="Pfam" id="PF02541"/>
    </source>
</evidence>
<dbReference type="PANTHER" id="PTHR30005">
    <property type="entry name" value="EXOPOLYPHOSPHATASE"/>
    <property type="match status" value="1"/>
</dbReference>
<evidence type="ECO:0000313" key="2">
    <source>
        <dbReference type="EMBL" id="KAB7890926.1"/>
    </source>
</evidence>
<accession>A0ABQ6VL23</accession>
<dbReference type="InterPro" id="IPR003695">
    <property type="entry name" value="Ppx_GppA_N"/>
</dbReference>